<keyword evidence="1" id="KW-0805">Transcription regulation</keyword>
<evidence type="ECO:0000256" key="1">
    <source>
        <dbReference type="ARBA" id="ARBA00023015"/>
    </source>
</evidence>
<feature type="domain" description="IclR-ED" evidence="5">
    <location>
        <begin position="71"/>
        <end position="251"/>
    </location>
</feature>
<accession>A0AAX2CLZ9</accession>
<dbReference type="GO" id="GO:0045892">
    <property type="term" value="P:negative regulation of DNA-templated transcription"/>
    <property type="evidence" value="ECO:0007669"/>
    <property type="project" value="TreeGrafter"/>
</dbReference>
<reference evidence="6 7" key="1">
    <citation type="submission" date="2016-08" db="EMBL/GenBank/DDBJ databases">
        <authorList>
            <person name="Loux V."/>
            <person name="Rue O."/>
        </authorList>
    </citation>
    <scope>NUCLEOTIDE SEQUENCE [LARGE SCALE GENOMIC DNA]</scope>
    <source>
        <strain evidence="6 7">AFSSA_08CEB44bac</strain>
    </source>
</reference>
<dbReference type="Gene3D" id="3.30.450.40">
    <property type="match status" value="1"/>
</dbReference>
<dbReference type="InterPro" id="IPR005471">
    <property type="entry name" value="Tscrpt_reg_IclR_N"/>
</dbReference>
<evidence type="ECO:0000313" key="6">
    <source>
        <dbReference type="EMBL" id="SCM03708.1"/>
    </source>
</evidence>
<dbReference type="GO" id="GO:0003700">
    <property type="term" value="F:DNA-binding transcription factor activity"/>
    <property type="evidence" value="ECO:0007669"/>
    <property type="project" value="TreeGrafter"/>
</dbReference>
<keyword evidence="2" id="KW-0238">DNA-binding</keyword>
<feature type="domain" description="HTH iclR-type" evidence="4">
    <location>
        <begin position="8"/>
        <end position="70"/>
    </location>
</feature>
<dbReference type="Pfam" id="PF01614">
    <property type="entry name" value="IclR_C"/>
    <property type="match status" value="1"/>
</dbReference>
<dbReference type="InterPro" id="IPR029016">
    <property type="entry name" value="GAF-like_dom_sf"/>
</dbReference>
<evidence type="ECO:0000256" key="2">
    <source>
        <dbReference type="ARBA" id="ARBA00023125"/>
    </source>
</evidence>
<dbReference type="InterPro" id="IPR014757">
    <property type="entry name" value="Tscrpt_reg_IclR_C"/>
</dbReference>
<evidence type="ECO:0000259" key="4">
    <source>
        <dbReference type="PROSITE" id="PS51077"/>
    </source>
</evidence>
<evidence type="ECO:0000313" key="7">
    <source>
        <dbReference type="Proteomes" id="UP000242164"/>
    </source>
</evidence>
<evidence type="ECO:0000256" key="3">
    <source>
        <dbReference type="ARBA" id="ARBA00023163"/>
    </source>
</evidence>
<dbReference type="AlphaFoldDB" id="A0AAX2CLZ9"/>
<keyword evidence="3" id="KW-0804">Transcription</keyword>
<dbReference type="Proteomes" id="UP000242164">
    <property type="component" value="Unassembled WGS sequence"/>
</dbReference>
<dbReference type="PANTHER" id="PTHR30136:SF7">
    <property type="entry name" value="HTH-TYPE TRANSCRIPTIONAL REGULATOR KDGR-RELATED"/>
    <property type="match status" value="1"/>
</dbReference>
<dbReference type="EMBL" id="FMIK01000051">
    <property type="protein sequence ID" value="SCM03708.1"/>
    <property type="molecule type" value="Genomic_DNA"/>
</dbReference>
<dbReference type="InterPro" id="IPR036388">
    <property type="entry name" value="WH-like_DNA-bd_sf"/>
</dbReference>
<organism evidence="6 7">
    <name type="scientific">Bacillus cytotoxicus</name>
    <dbReference type="NCBI Taxonomy" id="580165"/>
    <lineage>
        <taxon>Bacteria</taxon>
        <taxon>Bacillati</taxon>
        <taxon>Bacillota</taxon>
        <taxon>Bacilli</taxon>
        <taxon>Bacillales</taxon>
        <taxon>Bacillaceae</taxon>
        <taxon>Bacillus</taxon>
        <taxon>Bacillus cereus group</taxon>
    </lineage>
</organism>
<dbReference type="SUPFAM" id="SSF55781">
    <property type="entry name" value="GAF domain-like"/>
    <property type="match status" value="1"/>
</dbReference>
<dbReference type="PROSITE" id="PS51078">
    <property type="entry name" value="ICLR_ED"/>
    <property type="match status" value="1"/>
</dbReference>
<dbReference type="PANTHER" id="PTHR30136">
    <property type="entry name" value="HELIX-TURN-HELIX TRANSCRIPTIONAL REGULATOR, ICLR FAMILY"/>
    <property type="match status" value="1"/>
</dbReference>
<dbReference type="RefSeq" id="WP_087095473.1">
    <property type="nucleotide sequence ID" value="NZ_CP024096.1"/>
</dbReference>
<comment type="caution">
    <text evidence="6">The sequence shown here is derived from an EMBL/GenBank/DDBJ whole genome shotgun (WGS) entry which is preliminary data.</text>
</comment>
<dbReference type="SUPFAM" id="SSF46785">
    <property type="entry name" value="Winged helix' DNA-binding domain"/>
    <property type="match status" value="1"/>
</dbReference>
<dbReference type="Gene3D" id="1.10.10.10">
    <property type="entry name" value="Winged helix-like DNA-binding domain superfamily/Winged helix DNA-binding domain"/>
    <property type="match status" value="1"/>
</dbReference>
<dbReference type="InterPro" id="IPR036390">
    <property type="entry name" value="WH_DNA-bd_sf"/>
</dbReference>
<gene>
    <name evidence="6" type="ORF">BCB44BAC_03868</name>
</gene>
<dbReference type="InterPro" id="IPR050707">
    <property type="entry name" value="HTH_MetabolicPath_Reg"/>
</dbReference>
<dbReference type="PROSITE" id="PS51077">
    <property type="entry name" value="HTH_ICLR"/>
    <property type="match status" value="1"/>
</dbReference>
<dbReference type="SMART" id="SM00346">
    <property type="entry name" value="HTH_ICLR"/>
    <property type="match status" value="1"/>
</dbReference>
<proteinExistence type="predicted"/>
<sequence>MSEKKRYGSVLYKAVEIIDYLRDIETPVTLMEICTVLKINKGTASKIMNSLLDLNLVMRDELTNRFTMGSRLIGYGAVATKQFNIETITAPIMEELHSKFGETLHLGIEQNGRMMYLRKYEAVSPVNLRSRVGQTIPLYASAMGKATLAAKPNQEIYNYYHAAEIIRYTENTITNFEHFMAEIERIRKRKYAVDNEEYELGVQCVAIALTKFGKNHGAISISVPKYRMNDNLRGDIIDSLLLTKDKIEKKL</sequence>
<dbReference type="GO" id="GO:0003677">
    <property type="term" value="F:DNA binding"/>
    <property type="evidence" value="ECO:0007669"/>
    <property type="project" value="UniProtKB-KW"/>
</dbReference>
<evidence type="ECO:0000259" key="5">
    <source>
        <dbReference type="PROSITE" id="PS51078"/>
    </source>
</evidence>
<protein>
    <submittedName>
        <fullName evidence="6">HTH-type transcriptional regulator yiaJ</fullName>
    </submittedName>
</protein>
<name>A0AAX2CLZ9_9BACI</name>